<evidence type="ECO:0000256" key="1">
    <source>
        <dbReference type="SAM" id="MobiDB-lite"/>
    </source>
</evidence>
<dbReference type="EMBL" id="JARIHO010000036">
    <property type="protein sequence ID" value="KAJ7330897.1"/>
    <property type="molecule type" value="Genomic_DNA"/>
</dbReference>
<evidence type="ECO:0000313" key="2">
    <source>
        <dbReference type="EMBL" id="KAJ7330897.1"/>
    </source>
</evidence>
<gene>
    <name evidence="2" type="ORF">DFH08DRAFT_814989</name>
</gene>
<organism evidence="2 3">
    <name type="scientific">Mycena albidolilacea</name>
    <dbReference type="NCBI Taxonomy" id="1033008"/>
    <lineage>
        <taxon>Eukaryota</taxon>
        <taxon>Fungi</taxon>
        <taxon>Dikarya</taxon>
        <taxon>Basidiomycota</taxon>
        <taxon>Agaricomycotina</taxon>
        <taxon>Agaricomycetes</taxon>
        <taxon>Agaricomycetidae</taxon>
        <taxon>Agaricales</taxon>
        <taxon>Marasmiineae</taxon>
        <taxon>Mycenaceae</taxon>
        <taxon>Mycena</taxon>
    </lineage>
</organism>
<keyword evidence="3" id="KW-1185">Reference proteome</keyword>
<accession>A0AAD6ZNE4</accession>
<comment type="caution">
    <text evidence="2">The sequence shown here is derived from an EMBL/GenBank/DDBJ whole genome shotgun (WGS) entry which is preliminary data.</text>
</comment>
<protein>
    <submittedName>
        <fullName evidence="2">Uncharacterized protein</fullName>
    </submittedName>
</protein>
<name>A0AAD6ZNE4_9AGAR</name>
<feature type="region of interest" description="Disordered" evidence="1">
    <location>
        <begin position="514"/>
        <end position="543"/>
    </location>
</feature>
<reference evidence="2" key="1">
    <citation type="submission" date="2023-03" db="EMBL/GenBank/DDBJ databases">
        <title>Massive genome expansion in bonnet fungi (Mycena s.s.) driven by repeated elements and novel gene families across ecological guilds.</title>
        <authorList>
            <consortium name="Lawrence Berkeley National Laboratory"/>
            <person name="Harder C.B."/>
            <person name="Miyauchi S."/>
            <person name="Viragh M."/>
            <person name="Kuo A."/>
            <person name="Thoen E."/>
            <person name="Andreopoulos B."/>
            <person name="Lu D."/>
            <person name="Skrede I."/>
            <person name="Drula E."/>
            <person name="Henrissat B."/>
            <person name="Morin E."/>
            <person name="Kohler A."/>
            <person name="Barry K."/>
            <person name="LaButti K."/>
            <person name="Morin E."/>
            <person name="Salamov A."/>
            <person name="Lipzen A."/>
            <person name="Mereny Z."/>
            <person name="Hegedus B."/>
            <person name="Baldrian P."/>
            <person name="Stursova M."/>
            <person name="Weitz H."/>
            <person name="Taylor A."/>
            <person name="Grigoriev I.V."/>
            <person name="Nagy L.G."/>
            <person name="Martin F."/>
            <person name="Kauserud H."/>
        </authorList>
    </citation>
    <scope>NUCLEOTIDE SEQUENCE</scope>
    <source>
        <strain evidence="2">CBHHK002</strain>
    </source>
</reference>
<dbReference type="Proteomes" id="UP001218218">
    <property type="component" value="Unassembled WGS sequence"/>
</dbReference>
<proteinExistence type="predicted"/>
<dbReference type="AlphaFoldDB" id="A0AAD6ZNE4"/>
<evidence type="ECO:0000313" key="3">
    <source>
        <dbReference type="Proteomes" id="UP001218218"/>
    </source>
</evidence>
<feature type="region of interest" description="Disordered" evidence="1">
    <location>
        <begin position="566"/>
        <end position="620"/>
    </location>
</feature>
<feature type="region of interest" description="Disordered" evidence="1">
    <location>
        <begin position="1"/>
        <end position="76"/>
    </location>
</feature>
<sequence length="929" mass="100954">MARAPAKVVPKLDGDRKKVASVQRLLQREIDDPDPTADLVEDEASTDDEDGNGSDDSDDDSDEDMPRAARPAKQRGNTELFMTDELIRKLGNYTKPVLVWVCWTLSLRAVPPKPPKPPREPRVTREQWDRLSLEESLYWKTTTKAALIETLMNWGHCGIAPPPFHRPPPSYDRQALQNSMWRVRLRPPSHFEGNALRERLLWLAQSSINPPPSSDRQVLRNSVWRPSLLPTRHSEGKPFVKGCCGAHDPQSHKSHHHRTLTCILMNPQDPQDLLDLSPYHTSNFSLFFADPSLRLVEEEQGALRDSDRVVSINIALGHGLADSGAGGRVLIGVRCGAFGSRVTGRAMPRPIPFESALAIPRVVGEIWWEMPSMDLGGIPPPYSMQDPFLATPEEHPPAYRHLPLYEDIVRDVGQLGEAMGVAESPMPASVVPLARIRKAYTRAKTGSHPVFVTEIELFNLYELFMLCAATSPALSRFTSDALVQSPPALSPHSSLSMHTSVRGFVDTGGVLQPALESPRHRDSTPLSMAVHTGHTGHRDSSSAISPVIFSDPASWHPAAAARFASDGQLVQSPPLLSRKPTTDTRGVSEPAARHQKSTSLSMDVHTGHRDSSSAVPAPAPVLPPDAHTQLVHADAESTHRCLFRCAAAECAHRVNAKLHACDRPSRAGSSTSLYLIACVMGLEIKRPAAFGDIVGAYMLGLHSIFSGRAYDLDLLVHMLVPLRPAGVALLGEPGVGTSTSALSILHRPEVVQTFGAWPFLVRSHTHTLAAPPANTPPRCAGGARCVPRTLVVLGTDLCADDLPADDDTRTLLTALRAMPCVLLLFTMNAAVDLSDYCPNDLKRDPLCCEGYYYFSQSCLLPLNTKYCNYTTFGICVSVPSGAPAGVPSGAPAGSKNRPVSVRVSAQWKSAHSEALKAALKTKVSKVLSA</sequence>
<feature type="compositionally biased region" description="Acidic residues" evidence="1">
    <location>
        <begin position="31"/>
        <end position="63"/>
    </location>
</feature>